<feature type="active site" description="Proton acceptor" evidence="8">
    <location>
        <position position="66"/>
    </location>
</feature>
<sequence>MKFELLILGSNSALPAYGRHPTAQLIRFYNDYLLIDCGEGTQMQLQSYGVKVNRISTIFISHLHGDHFFGLIGLISTMNHLGRSSPLVVFGPADLEEILRVQFEASKTLLGFSLQFKPLNHDLPAVIMENDRIEVRSFPLNHRVSCTGFRFNEKNRPLKLIKEKVKKDQVPVSFMKKLKAGEDCSTGEGKTYFSADYTLPGPSNRSYAYCSDTMADESYEPYIQKVDVLYHEATFLHELLSRAVQTKHSTALQAAEVAKRVQAKQLLLGHFSSRYENVQPLLTEAKKVFPQALCAEEGKWFEIGT</sequence>
<feature type="binding site" evidence="8">
    <location>
        <position position="67"/>
    </location>
    <ligand>
        <name>Zn(2+)</name>
        <dbReference type="ChEBI" id="CHEBI:29105"/>
        <label>2</label>
        <note>catalytic</note>
    </ligand>
</feature>
<comment type="similarity">
    <text evidence="8">Belongs to the RNase Z family.</text>
</comment>
<comment type="cofactor">
    <cofactor evidence="8">
        <name>Zn(2+)</name>
        <dbReference type="ChEBI" id="CHEBI:29105"/>
    </cofactor>
    <text evidence="8">Binds 2 Zn(2+) ions.</text>
</comment>
<dbReference type="CDD" id="cd07717">
    <property type="entry name" value="RNaseZ_ZiPD-like_MBL-fold"/>
    <property type="match status" value="1"/>
</dbReference>
<protein>
    <recommendedName>
        <fullName evidence="8">Ribonuclease Z</fullName>
        <shortName evidence="8">RNase Z</shortName>
        <ecNumber evidence="8">3.1.26.11</ecNumber>
    </recommendedName>
    <alternativeName>
        <fullName evidence="8">tRNA 3 endonuclease</fullName>
    </alternativeName>
    <alternativeName>
        <fullName evidence="8">tRNase Z</fullName>
    </alternativeName>
</protein>
<reference evidence="9" key="1">
    <citation type="journal article" date="2021" name="PeerJ">
        <title>Extensive microbial diversity within the chicken gut microbiome revealed by metagenomics and culture.</title>
        <authorList>
            <person name="Gilroy R."/>
            <person name="Ravi A."/>
            <person name="Getino M."/>
            <person name="Pursley I."/>
            <person name="Horton D.L."/>
            <person name="Alikhan N.F."/>
            <person name="Baker D."/>
            <person name="Gharbi K."/>
            <person name="Hall N."/>
            <person name="Watson M."/>
            <person name="Adriaenssens E.M."/>
            <person name="Foster-Nyarko E."/>
            <person name="Jarju S."/>
            <person name="Secka A."/>
            <person name="Antonio M."/>
            <person name="Oren A."/>
            <person name="Chaudhuri R.R."/>
            <person name="La Ragione R."/>
            <person name="Hildebrand F."/>
            <person name="Pallen M.J."/>
        </authorList>
    </citation>
    <scope>NUCLEOTIDE SEQUENCE</scope>
    <source>
        <strain evidence="9">1719</strain>
    </source>
</reference>
<feature type="binding site" evidence="8">
    <location>
        <position position="270"/>
    </location>
    <ligand>
        <name>Zn(2+)</name>
        <dbReference type="ChEBI" id="CHEBI:29105"/>
        <label>2</label>
        <note>catalytic</note>
    </ligand>
</feature>
<feature type="binding site" evidence="8">
    <location>
        <position position="66"/>
    </location>
    <ligand>
        <name>Zn(2+)</name>
        <dbReference type="ChEBI" id="CHEBI:29105"/>
        <label>2</label>
        <note>catalytic</note>
    </ligand>
</feature>
<evidence type="ECO:0000256" key="8">
    <source>
        <dbReference type="HAMAP-Rule" id="MF_01818"/>
    </source>
</evidence>
<evidence type="ECO:0000256" key="2">
    <source>
        <dbReference type="ARBA" id="ARBA00022694"/>
    </source>
</evidence>
<dbReference type="PANTHER" id="PTHR46018:SF2">
    <property type="entry name" value="ZINC PHOSPHODIESTERASE ELAC PROTEIN 1"/>
    <property type="match status" value="1"/>
</dbReference>
<keyword evidence="5 8" id="KW-0255">Endonuclease</keyword>
<organism evidence="9 10">
    <name type="scientific">Candidatus Sphingobacterium stercoripullorum</name>
    <dbReference type="NCBI Taxonomy" id="2838759"/>
    <lineage>
        <taxon>Bacteria</taxon>
        <taxon>Pseudomonadati</taxon>
        <taxon>Bacteroidota</taxon>
        <taxon>Sphingobacteriia</taxon>
        <taxon>Sphingobacteriales</taxon>
        <taxon>Sphingobacteriaceae</taxon>
        <taxon>Sphingobacterium</taxon>
    </lineage>
</organism>
<dbReference type="GO" id="GO:0008270">
    <property type="term" value="F:zinc ion binding"/>
    <property type="evidence" value="ECO:0007669"/>
    <property type="project" value="UniProtKB-UniRule"/>
</dbReference>
<comment type="subunit">
    <text evidence="1 8">Homodimer.</text>
</comment>
<dbReference type="PANTHER" id="PTHR46018">
    <property type="entry name" value="ZINC PHOSPHODIESTERASE ELAC PROTEIN 1"/>
    <property type="match status" value="1"/>
</dbReference>
<keyword evidence="7 8" id="KW-0862">Zinc</keyword>
<dbReference type="Pfam" id="PF23023">
    <property type="entry name" value="Anti-Pycsar_Apyc1"/>
    <property type="match status" value="1"/>
</dbReference>
<evidence type="ECO:0000256" key="6">
    <source>
        <dbReference type="ARBA" id="ARBA00022801"/>
    </source>
</evidence>
<dbReference type="EC" id="3.1.26.11" evidence="8"/>
<gene>
    <name evidence="8" type="primary">rnz</name>
    <name evidence="9" type="ORF">H9853_01275</name>
</gene>
<accession>A0A9D1W710</accession>
<feature type="binding site" evidence="8">
    <location>
        <position position="212"/>
    </location>
    <ligand>
        <name>Zn(2+)</name>
        <dbReference type="ChEBI" id="CHEBI:29105"/>
        <label>2</label>
        <note>catalytic</note>
    </ligand>
</feature>
<dbReference type="InterPro" id="IPR013471">
    <property type="entry name" value="RNase_Z/BN"/>
</dbReference>
<dbReference type="SUPFAM" id="SSF56281">
    <property type="entry name" value="Metallo-hydrolase/oxidoreductase"/>
    <property type="match status" value="1"/>
</dbReference>
<keyword evidence="3 8" id="KW-0540">Nuclease</keyword>
<keyword evidence="4 8" id="KW-0479">Metal-binding</keyword>
<dbReference type="AlphaFoldDB" id="A0A9D1W710"/>
<dbReference type="Gene3D" id="3.60.15.10">
    <property type="entry name" value="Ribonuclease Z/Hydroxyacylglutathione hydrolase-like"/>
    <property type="match status" value="1"/>
</dbReference>
<dbReference type="HAMAP" id="MF_01818">
    <property type="entry name" value="RNase_Z_BN"/>
    <property type="match status" value="1"/>
</dbReference>
<evidence type="ECO:0000313" key="10">
    <source>
        <dbReference type="Proteomes" id="UP000824156"/>
    </source>
</evidence>
<reference evidence="9" key="2">
    <citation type="submission" date="2021-04" db="EMBL/GenBank/DDBJ databases">
        <authorList>
            <person name="Gilroy R."/>
        </authorList>
    </citation>
    <scope>NUCLEOTIDE SEQUENCE</scope>
    <source>
        <strain evidence="9">1719</strain>
    </source>
</reference>
<evidence type="ECO:0000256" key="4">
    <source>
        <dbReference type="ARBA" id="ARBA00022723"/>
    </source>
</evidence>
<dbReference type="GO" id="GO:0042781">
    <property type="term" value="F:3'-tRNA processing endoribonuclease activity"/>
    <property type="evidence" value="ECO:0007669"/>
    <property type="project" value="UniProtKB-UniRule"/>
</dbReference>
<dbReference type="InterPro" id="IPR036866">
    <property type="entry name" value="RibonucZ/Hydroxyglut_hydro"/>
</dbReference>
<proteinExistence type="inferred from homology"/>
<name>A0A9D1W710_9SPHI</name>
<evidence type="ECO:0000256" key="3">
    <source>
        <dbReference type="ARBA" id="ARBA00022722"/>
    </source>
</evidence>
<comment type="catalytic activity">
    <reaction evidence="8">
        <text>Endonucleolytic cleavage of RNA, removing extra 3' nucleotides from tRNA precursor, generating 3' termini of tRNAs. A 3'-hydroxy group is left at the tRNA terminus and a 5'-phosphoryl group is left at the trailer molecule.</text>
        <dbReference type="EC" id="3.1.26.11"/>
    </reaction>
</comment>
<keyword evidence="6 8" id="KW-0378">Hydrolase</keyword>
<feature type="binding site" evidence="8">
    <location>
        <position position="142"/>
    </location>
    <ligand>
        <name>Zn(2+)</name>
        <dbReference type="ChEBI" id="CHEBI:29105"/>
        <label>1</label>
        <note>catalytic</note>
    </ligand>
</feature>
<comment type="function">
    <text evidence="8">Zinc phosphodiesterase, which displays some tRNA 3'-processing endonuclease activity. Probably involved in tRNA maturation, by removing a 3'-trailer from precursor tRNA.</text>
</comment>
<dbReference type="Proteomes" id="UP000824156">
    <property type="component" value="Unassembled WGS sequence"/>
</dbReference>
<feature type="binding site" evidence="8">
    <location>
        <position position="64"/>
    </location>
    <ligand>
        <name>Zn(2+)</name>
        <dbReference type="ChEBI" id="CHEBI:29105"/>
        <label>1</label>
        <note>catalytic</note>
    </ligand>
</feature>
<feature type="binding site" evidence="8">
    <location>
        <position position="212"/>
    </location>
    <ligand>
        <name>Zn(2+)</name>
        <dbReference type="ChEBI" id="CHEBI:29105"/>
        <label>1</label>
        <note>catalytic</note>
    </ligand>
</feature>
<dbReference type="NCBIfam" id="NF000801">
    <property type="entry name" value="PRK00055.1-3"/>
    <property type="match status" value="1"/>
</dbReference>
<evidence type="ECO:0000256" key="5">
    <source>
        <dbReference type="ARBA" id="ARBA00022759"/>
    </source>
</evidence>
<comment type="caution">
    <text evidence="9">The sequence shown here is derived from an EMBL/GenBank/DDBJ whole genome shotgun (WGS) entry which is preliminary data.</text>
</comment>
<keyword evidence="2 8" id="KW-0819">tRNA processing</keyword>
<evidence type="ECO:0000313" key="9">
    <source>
        <dbReference type="EMBL" id="HIX53628.1"/>
    </source>
</evidence>
<evidence type="ECO:0000256" key="7">
    <source>
        <dbReference type="ARBA" id="ARBA00022833"/>
    </source>
</evidence>
<dbReference type="EMBL" id="DXEZ01000035">
    <property type="protein sequence ID" value="HIX53628.1"/>
    <property type="molecule type" value="Genomic_DNA"/>
</dbReference>
<feature type="binding site" evidence="8">
    <location>
        <position position="62"/>
    </location>
    <ligand>
        <name>Zn(2+)</name>
        <dbReference type="ChEBI" id="CHEBI:29105"/>
        <label>1</label>
        <note>catalytic</note>
    </ligand>
</feature>
<evidence type="ECO:0000256" key="1">
    <source>
        <dbReference type="ARBA" id="ARBA00011738"/>
    </source>
</evidence>